<dbReference type="EMBL" id="CP099959">
    <property type="protein sequence ID" value="XCC57222.1"/>
    <property type="molecule type" value="Genomic_DNA"/>
</dbReference>
<accession>A0AAU8A0P9</accession>
<dbReference type="Pfam" id="PF00494">
    <property type="entry name" value="SQS_PSY"/>
    <property type="match status" value="1"/>
</dbReference>
<dbReference type="PROSITE" id="PS01045">
    <property type="entry name" value="SQUALEN_PHYTOEN_SYN_2"/>
    <property type="match status" value="1"/>
</dbReference>
<evidence type="ECO:0000256" key="1">
    <source>
        <dbReference type="ARBA" id="ARBA00004684"/>
    </source>
</evidence>
<dbReference type="SFLD" id="SFLDG01018">
    <property type="entry name" value="Squalene/Phytoene_Synthase_Lik"/>
    <property type="match status" value="1"/>
</dbReference>
<gene>
    <name evidence="6" type="ORF">NKE59_06920</name>
</gene>
<comment type="cofactor">
    <cofactor evidence="5">
        <name>ATP</name>
        <dbReference type="ChEBI" id="CHEBI:30616"/>
    </cofactor>
</comment>
<dbReference type="RefSeq" id="WP_353438252.1">
    <property type="nucleotide sequence ID" value="NZ_CP099959.1"/>
</dbReference>
<dbReference type="InterPro" id="IPR044843">
    <property type="entry name" value="Trans_IPPS_bact-type"/>
</dbReference>
<dbReference type="GO" id="GO:0004311">
    <property type="term" value="F:geranylgeranyl diphosphate synthase activity"/>
    <property type="evidence" value="ECO:0007669"/>
    <property type="project" value="InterPro"/>
</dbReference>
<dbReference type="FunFam" id="1.10.600.10:FF:000020">
    <property type="entry name" value="Phytoene synthase"/>
    <property type="match status" value="1"/>
</dbReference>
<evidence type="ECO:0000313" key="6">
    <source>
        <dbReference type="EMBL" id="XCC57222.1"/>
    </source>
</evidence>
<dbReference type="InterPro" id="IPR002060">
    <property type="entry name" value="Squ/phyt_synthse"/>
</dbReference>
<comment type="similarity">
    <text evidence="2">Belongs to the phytoene/squalene synthase family.</text>
</comment>
<comment type="pathway">
    <text evidence="1">Carotenoid biosynthesis; phytoene biosynthesis.</text>
</comment>
<organism evidence="6">
    <name type="scientific">Polynucleobacter sp. UK-FUSCHL-C3</name>
    <dbReference type="NCBI Taxonomy" id="2955208"/>
    <lineage>
        <taxon>Bacteria</taxon>
        <taxon>Pseudomonadati</taxon>
        <taxon>Pseudomonadota</taxon>
        <taxon>Betaproteobacteria</taxon>
        <taxon>Burkholderiales</taxon>
        <taxon>Burkholderiaceae</taxon>
        <taxon>Polynucleobacter</taxon>
    </lineage>
</organism>
<evidence type="ECO:0000256" key="5">
    <source>
        <dbReference type="ARBA" id="ARBA00053028"/>
    </source>
</evidence>
<reference evidence="6" key="1">
    <citation type="submission" date="2022-06" db="EMBL/GenBank/DDBJ databases">
        <title>New Polynucleobacter species.</title>
        <authorList>
            <person name="Hahn M.W."/>
        </authorList>
    </citation>
    <scope>NUCLEOTIDE SEQUENCE</scope>
    <source>
        <strain evidence="6">UK-FUSCHL-C3</strain>
    </source>
</reference>
<dbReference type="InterPro" id="IPR008949">
    <property type="entry name" value="Isoprenoid_synthase_dom_sf"/>
</dbReference>
<dbReference type="InterPro" id="IPR033904">
    <property type="entry name" value="Trans_IPPS_HH"/>
</dbReference>
<dbReference type="SUPFAM" id="SSF48576">
    <property type="entry name" value="Terpenoid synthases"/>
    <property type="match status" value="1"/>
</dbReference>
<protein>
    <submittedName>
        <fullName evidence="6">Phytoene/squalene synthase family protein</fullName>
    </submittedName>
</protein>
<dbReference type="SFLD" id="SFLDG01212">
    <property type="entry name" value="Phytoene_synthase_like"/>
    <property type="match status" value="1"/>
</dbReference>
<dbReference type="AlphaFoldDB" id="A0AAU8A0P9"/>
<dbReference type="GO" id="GO:0016117">
    <property type="term" value="P:carotenoid biosynthetic process"/>
    <property type="evidence" value="ECO:0007669"/>
    <property type="project" value="UniProtKB-KW"/>
</dbReference>
<proteinExistence type="inferred from homology"/>
<dbReference type="Gene3D" id="1.10.600.10">
    <property type="entry name" value="Farnesyl Diphosphate Synthase"/>
    <property type="match status" value="1"/>
</dbReference>
<dbReference type="GO" id="GO:0051996">
    <property type="term" value="F:squalene synthase [NAD(P)H] activity"/>
    <property type="evidence" value="ECO:0007669"/>
    <property type="project" value="InterPro"/>
</dbReference>
<sequence length="356" mass="40182">MNRSSNHFDDDLNQCVQTMRDGSKSFFAASRVLPSRVRDPATALYAFCRITDDIADAADATAESIHTLQERLTAIYAGHPGDIPADRALSEVVRAFDIPKELPLALIEGYEWDTQYRTYETFDDLLDYCARVAGTVGAMMCLIMGKREPETLARACDLGLAMQLTNIARDVGDDALNGRIYLPLQWLREEGINKEEWLQNPQFNESLSRVVARLLKEADLLYKQAEIGIIDLPWDCRPAIQAARLIYAEIGRELERLNLDSVSVRAVVSKQRKLVLLTHAASAIIAKFSSRRMAKEAHRSIQFLIDAVSKTPHIRHYGGTIYERLTWVVDLLERVEERKREAELSVEDRFQAGGLG</sequence>
<dbReference type="SFLD" id="SFLDS00005">
    <property type="entry name" value="Isoprenoid_Synthase_Type_I"/>
    <property type="match status" value="1"/>
</dbReference>
<dbReference type="InterPro" id="IPR019845">
    <property type="entry name" value="Squalene/phytoene_synthase_CS"/>
</dbReference>
<dbReference type="PANTHER" id="PTHR31480">
    <property type="entry name" value="BIFUNCTIONAL LYCOPENE CYCLASE/PHYTOENE SYNTHASE"/>
    <property type="match status" value="1"/>
</dbReference>
<dbReference type="CDD" id="cd00683">
    <property type="entry name" value="Trans_IPPS_HH"/>
    <property type="match status" value="1"/>
</dbReference>
<keyword evidence="3" id="KW-0808">Transferase</keyword>
<evidence type="ECO:0000256" key="2">
    <source>
        <dbReference type="ARBA" id="ARBA00006251"/>
    </source>
</evidence>
<evidence type="ECO:0000256" key="4">
    <source>
        <dbReference type="ARBA" id="ARBA00022746"/>
    </source>
</evidence>
<evidence type="ECO:0000256" key="3">
    <source>
        <dbReference type="ARBA" id="ARBA00022679"/>
    </source>
</evidence>
<keyword evidence="4" id="KW-0125">Carotenoid biosynthesis</keyword>
<dbReference type="PROSITE" id="PS01044">
    <property type="entry name" value="SQUALEN_PHYTOEN_SYN_1"/>
    <property type="match status" value="1"/>
</dbReference>
<name>A0AAU8A0P9_9BURK</name>